<dbReference type="GO" id="GO:0051537">
    <property type="term" value="F:2 iron, 2 sulfur cluster binding"/>
    <property type="evidence" value="ECO:0007669"/>
    <property type="project" value="UniProtKB-KW"/>
</dbReference>
<proteinExistence type="inferred from homology"/>
<dbReference type="Gene3D" id="2.40.30.10">
    <property type="entry name" value="Translation factors"/>
    <property type="match status" value="1"/>
</dbReference>
<dbReference type="EC" id="1.14.12.17" evidence="2"/>
<evidence type="ECO:0000256" key="6">
    <source>
        <dbReference type="ARBA" id="ARBA00023004"/>
    </source>
</evidence>
<dbReference type="InterPro" id="IPR017938">
    <property type="entry name" value="Riboflavin_synthase-like_b-brl"/>
</dbReference>
<evidence type="ECO:0000256" key="4">
    <source>
        <dbReference type="ARBA" id="ARBA00022621"/>
    </source>
</evidence>
<comment type="catalytic activity">
    <reaction evidence="9">
        <text>2 nitric oxide + NADPH + 2 O2 = 2 nitrate + NADP(+) + H(+)</text>
        <dbReference type="Rhea" id="RHEA:19465"/>
        <dbReference type="ChEBI" id="CHEBI:15378"/>
        <dbReference type="ChEBI" id="CHEBI:15379"/>
        <dbReference type="ChEBI" id="CHEBI:16480"/>
        <dbReference type="ChEBI" id="CHEBI:17632"/>
        <dbReference type="ChEBI" id="CHEBI:57783"/>
        <dbReference type="ChEBI" id="CHEBI:58349"/>
        <dbReference type="EC" id="1.14.12.17"/>
    </reaction>
</comment>
<keyword evidence="3 10" id="KW-0349">Heme</keyword>
<feature type="domain" description="FAD-binding FR-type" evidence="12">
    <location>
        <begin position="150"/>
        <end position="252"/>
    </location>
</feature>
<name>A0A975FJ09_9MICO</name>
<dbReference type="FunFam" id="1.10.490.10:FF:000003">
    <property type="entry name" value="Flavohemoprotein"/>
    <property type="match status" value="1"/>
</dbReference>
<dbReference type="PROSITE" id="PS01033">
    <property type="entry name" value="GLOBIN"/>
    <property type="match status" value="1"/>
</dbReference>
<dbReference type="SUPFAM" id="SSF63380">
    <property type="entry name" value="Riboflavin synthase domain-like"/>
    <property type="match status" value="1"/>
</dbReference>
<dbReference type="PANTHER" id="PTHR43396:SF3">
    <property type="entry name" value="FLAVOHEMOPROTEIN"/>
    <property type="match status" value="1"/>
</dbReference>
<evidence type="ECO:0000256" key="7">
    <source>
        <dbReference type="ARBA" id="ARBA00023027"/>
    </source>
</evidence>
<dbReference type="InterPro" id="IPR017927">
    <property type="entry name" value="FAD-bd_FR_type"/>
</dbReference>
<reference evidence="13" key="1">
    <citation type="submission" date="2021-03" db="EMBL/GenBank/DDBJ databases">
        <title>Agromyces archimandritus sp. nov., isolated from the cockroach Archimandrita tessellata.</title>
        <authorList>
            <person name="Guzman J."/>
            <person name="Ortuzar M."/>
            <person name="Poehlein A."/>
            <person name="Daniel R."/>
            <person name="Trujillo M."/>
            <person name="Vilcinskas A."/>
        </authorList>
    </citation>
    <scope>NUCLEOTIDE SEQUENCE</scope>
    <source>
        <strain evidence="13">G127AT</strain>
    </source>
</reference>
<evidence type="ECO:0000313" key="14">
    <source>
        <dbReference type="Proteomes" id="UP000671914"/>
    </source>
</evidence>
<dbReference type="Pfam" id="PF00175">
    <property type="entry name" value="NAD_binding_1"/>
    <property type="match status" value="1"/>
</dbReference>
<dbReference type="RefSeq" id="WP_210895891.1">
    <property type="nucleotide sequence ID" value="NZ_CP071696.1"/>
</dbReference>
<accession>A0A975FJ09</accession>
<dbReference type="InterPro" id="IPR012292">
    <property type="entry name" value="Globin/Proto"/>
</dbReference>
<dbReference type="Gene3D" id="3.40.50.80">
    <property type="entry name" value="Nucleotide-binding domain of ferredoxin-NADP reductase (FNR) module"/>
    <property type="match status" value="1"/>
</dbReference>
<comment type="catalytic activity">
    <reaction evidence="8">
        <text>2 nitric oxide + NADH + 2 O2 = 2 nitrate + NAD(+) + H(+)</text>
        <dbReference type="Rhea" id="RHEA:19469"/>
        <dbReference type="ChEBI" id="CHEBI:15378"/>
        <dbReference type="ChEBI" id="CHEBI:15379"/>
        <dbReference type="ChEBI" id="CHEBI:16480"/>
        <dbReference type="ChEBI" id="CHEBI:17632"/>
        <dbReference type="ChEBI" id="CHEBI:57540"/>
        <dbReference type="ChEBI" id="CHEBI:57945"/>
        <dbReference type="EC" id="1.14.12.17"/>
    </reaction>
</comment>
<dbReference type="Proteomes" id="UP000671914">
    <property type="component" value="Chromosome"/>
</dbReference>
<dbReference type="GO" id="GO:0046872">
    <property type="term" value="F:metal ion binding"/>
    <property type="evidence" value="ECO:0007669"/>
    <property type="project" value="UniProtKB-KW"/>
</dbReference>
<dbReference type="InterPro" id="IPR039261">
    <property type="entry name" value="FNR_nucleotide-bd"/>
</dbReference>
<evidence type="ECO:0000256" key="1">
    <source>
        <dbReference type="ARBA" id="ARBA00006401"/>
    </source>
</evidence>
<dbReference type="InterPro" id="IPR000971">
    <property type="entry name" value="Globin"/>
</dbReference>
<evidence type="ECO:0000313" key="13">
    <source>
        <dbReference type="EMBL" id="QTX03375.1"/>
    </source>
</evidence>
<dbReference type="PANTHER" id="PTHR43396">
    <property type="entry name" value="FLAVOHEMOPROTEIN"/>
    <property type="match status" value="1"/>
</dbReference>
<evidence type="ECO:0000256" key="3">
    <source>
        <dbReference type="ARBA" id="ARBA00022617"/>
    </source>
</evidence>
<sequence length="390" mass="41851">MLTEQTRTVVAATAPVIAGRIDDITPRFYARMFAAHPELLDGTFSRANQRSGEQPKALAGSIVSFAVALLETSVAPAAVLERIAHKHTSLAVTPEQYAIVYEHLFAAIAENLGDAATPEVVDAWTEVYWLFADLLIARERSLYGAQANDRMWMPWRVAAKTLRTASIVEFTLEPADDTPVTDAVAGQFVSVRLPVADGLRQARAFTLLEPGATRRIAVKLDEDGEVTPLLHRDVNVGDVVELSNPYGAVTLGSSEAPLVLVSAGIGCTPSLAFLEALAAAGSEREVLVLHADRDAAQFAYAERIAELVDRLPNARLDVRYTGDARVDLAAETLPAGAEILLCGPLGFMKSQRDAAVRAGVPEMRIRYEIFGPDVWLAQPAAAAPSEAEAA</sequence>
<dbReference type="GO" id="GO:0046210">
    <property type="term" value="P:nitric oxide catabolic process"/>
    <property type="evidence" value="ECO:0007669"/>
    <property type="project" value="TreeGrafter"/>
</dbReference>
<dbReference type="InterPro" id="IPR009050">
    <property type="entry name" value="Globin-like_sf"/>
</dbReference>
<evidence type="ECO:0000256" key="2">
    <source>
        <dbReference type="ARBA" id="ARBA00012229"/>
    </source>
</evidence>
<dbReference type="GO" id="GO:0071949">
    <property type="term" value="F:FAD binding"/>
    <property type="evidence" value="ECO:0007669"/>
    <property type="project" value="TreeGrafter"/>
</dbReference>
<evidence type="ECO:0000256" key="5">
    <source>
        <dbReference type="ARBA" id="ARBA00022723"/>
    </source>
</evidence>
<keyword evidence="10" id="KW-0813">Transport</keyword>
<keyword evidence="7" id="KW-0520">NAD</keyword>
<keyword evidence="14" id="KW-1185">Reference proteome</keyword>
<dbReference type="InterPro" id="IPR001433">
    <property type="entry name" value="OxRdtase_FAD/NAD-bd"/>
</dbReference>
<evidence type="ECO:0000256" key="10">
    <source>
        <dbReference type="RuleBase" id="RU000356"/>
    </source>
</evidence>
<keyword evidence="4 10" id="KW-0561">Oxygen transport</keyword>
<dbReference type="GO" id="GO:0071500">
    <property type="term" value="P:cellular response to nitrosative stress"/>
    <property type="evidence" value="ECO:0007669"/>
    <property type="project" value="TreeGrafter"/>
</dbReference>
<evidence type="ECO:0000256" key="8">
    <source>
        <dbReference type="ARBA" id="ARBA00048649"/>
    </source>
</evidence>
<dbReference type="AlphaFoldDB" id="A0A975FJ09"/>
<evidence type="ECO:0000256" key="9">
    <source>
        <dbReference type="ARBA" id="ARBA00049433"/>
    </source>
</evidence>
<feature type="domain" description="Globin" evidence="11">
    <location>
        <begin position="1"/>
        <end position="140"/>
    </location>
</feature>
<dbReference type="GO" id="GO:0020037">
    <property type="term" value="F:heme binding"/>
    <property type="evidence" value="ECO:0007669"/>
    <property type="project" value="InterPro"/>
</dbReference>
<dbReference type="SUPFAM" id="SSF46458">
    <property type="entry name" value="Globin-like"/>
    <property type="match status" value="1"/>
</dbReference>
<dbReference type="Gene3D" id="1.10.490.10">
    <property type="entry name" value="Globins"/>
    <property type="match status" value="1"/>
</dbReference>
<comment type="similarity">
    <text evidence="1">In the C-terminal section; belongs to the flavoprotein pyridine nucleotide cytochrome reductase family.</text>
</comment>
<dbReference type="EMBL" id="CP071696">
    <property type="protein sequence ID" value="QTX03375.1"/>
    <property type="molecule type" value="Genomic_DNA"/>
</dbReference>
<dbReference type="GO" id="GO:0019825">
    <property type="term" value="F:oxygen binding"/>
    <property type="evidence" value="ECO:0007669"/>
    <property type="project" value="InterPro"/>
</dbReference>
<dbReference type="PROSITE" id="PS51384">
    <property type="entry name" value="FAD_FR"/>
    <property type="match status" value="1"/>
</dbReference>
<evidence type="ECO:0000259" key="11">
    <source>
        <dbReference type="PROSITE" id="PS01033"/>
    </source>
</evidence>
<dbReference type="SUPFAM" id="SSF52343">
    <property type="entry name" value="Ferredoxin reductase-like, C-terminal NADP-linked domain"/>
    <property type="match status" value="1"/>
</dbReference>
<keyword evidence="5" id="KW-0479">Metal-binding</keyword>
<dbReference type="Pfam" id="PF00042">
    <property type="entry name" value="Globin"/>
    <property type="match status" value="1"/>
</dbReference>
<comment type="similarity">
    <text evidence="10">Belongs to the globin family.</text>
</comment>
<protein>
    <recommendedName>
        <fullName evidence="2">nitric oxide dioxygenase</fullName>
        <ecNumber evidence="2">1.14.12.17</ecNumber>
    </recommendedName>
</protein>
<gene>
    <name evidence="13" type="ORF">G127AT_08260</name>
</gene>
<dbReference type="KEGG" id="aarc:G127AT_08260"/>
<organism evidence="13 14">
    <name type="scientific">Agromyces archimandritae</name>
    <dbReference type="NCBI Taxonomy" id="2781962"/>
    <lineage>
        <taxon>Bacteria</taxon>
        <taxon>Bacillati</taxon>
        <taxon>Actinomycetota</taxon>
        <taxon>Actinomycetes</taxon>
        <taxon>Micrococcales</taxon>
        <taxon>Microbacteriaceae</taxon>
        <taxon>Agromyces</taxon>
    </lineage>
</organism>
<dbReference type="PRINTS" id="PR00409">
    <property type="entry name" value="PHDIOXRDTASE"/>
</dbReference>
<dbReference type="GO" id="GO:0005344">
    <property type="term" value="F:oxygen carrier activity"/>
    <property type="evidence" value="ECO:0007669"/>
    <property type="project" value="UniProtKB-KW"/>
</dbReference>
<evidence type="ECO:0000259" key="12">
    <source>
        <dbReference type="PROSITE" id="PS51384"/>
    </source>
</evidence>
<keyword evidence="6" id="KW-0408">Iron</keyword>
<dbReference type="GO" id="GO:0008941">
    <property type="term" value="F:nitric oxide dioxygenase NAD(P)H activity"/>
    <property type="evidence" value="ECO:0007669"/>
    <property type="project" value="UniProtKB-EC"/>
</dbReference>